<gene>
    <name evidence="2" type="ORF">Prubr_11600</name>
</gene>
<dbReference type="KEGG" id="pry:Prubr_11600"/>
<dbReference type="EMBL" id="AP023359">
    <property type="protein sequence ID" value="BCJ64139.1"/>
    <property type="molecule type" value="Genomic_DNA"/>
</dbReference>
<evidence type="ECO:0000313" key="2">
    <source>
        <dbReference type="EMBL" id="BCJ64139.1"/>
    </source>
</evidence>
<keyword evidence="3" id="KW-1185">Reference proteome</keyword>
<sequence length="531" mass="58356">MPLPTSPDMAWPPKSLAPVYAKLDEWTAWYSGELTRLTRVYQGVDLARPHNRPSQYRGGLVGWVARRFWGEPTPEGEHRAKLHVPLASDIAQTSARLLFSEPPTLTASNKETQKRLDELVDDGAHATFLAAAETGAAKGGVYLRVVWDNAVRPRPWLARVDATAAVPEWRWDVLWAVTFWQVLENDGNRVLRHLERHERGVILHGVYEGTPDHLGRRVDFGAHPDVSWLVDVAPTGAISTGLPDRLTAVYIPNVTPSRIWTDLPAAANLGRSDYDGVEPLFDALDETWTSLMRDLRLARARLVVPEEYLTSLGPGNGAYFNTAQELFTPIKTMADDSAGLNIELIQPLIRVEEHLRMSAEQARLIVETAGYAAQSFGMADGAAVTATEVNARERESFIGRDAKMLHMRPKTAEIIETLLMVDAVLFGSGVTPEAPQVDFGDTVSQDPESVARTLQLLEAAAAISTWMKVKTLHPDWSDPEIQEEVDRIKGDAPPVVDVGSSLDALAGNNPPGAEEPEEDGVNAEADDQAEE</sequence>
<name>A0A810MVY4_9ACTN</name>
<dbReference type="Proteomes" id="UP000680866">
    <property type="component" value="Chromosome"/>
</dbReference>
<evidence type="ECO:0000313" key="3">
    <source>
        <dbReference type="Proteomes" id="UP000680866"/>
    </source>
</evidence>
<evidence type="ECO:0008006" key="4">
    <source>
        <dbReference type="Google" id="ProtNLM"/>
    </source>
</evidence>
<evidence type="ECO:0000256" key="1">
    <source>
        <dbReference type="SAM" id="MobiDB-lite"/>
    </source>
</evidence>
<proteinExistence type="predicted"/>
<protein>
    <recommendedName>
        <fullName evidence="4">Phage portal protein</fullName>
    </recommendedName>
</protein>
<feature type="region of interest" description="Disordered" evidence="1">
    <location>
        <begin position="487"/>
        <end position="531"/>
    </location>
</feature>
<dbReference type="AlphaFoldDB" id="A0A810MVY4"/>
<reference evidence="2" key="1">
    <citation type="submission" date="2020-08" db="EMBL/GenBank/DDBJ databases">
        <title>Whole genome shotgun sequence of Polymorphospora rubra NBRC 101157.</title>
        <authorList>
            <person name="Komaki H."/>
            <person name="Tamura T."/>
        </authorList>
    </citation>
    <scope>NUCLEOTIDE SEQUENCE</scope>
    <source>
        <strain evidence="2">NBRC 101157</strain>
    </source>
</reference>
<accession>A0A810MVY4</accession>
<organism evidence="2 3">
    <name type="scientific">Polymorphospora rubra</name>
    <dbReference type="NCBI Taxonomy" id="338584"/>
    <lineage>
        <taxon>Bacteria</taxon>
        <taxon>Bacillati</taxon>
        <taxon>Actinomycetota</taxon>
        <taxon>Actinomycetes</taxon>
        <taxon>Micromonosporales</taxon>
        <taxon>Micromonosporaceae</taxon>
        <taxon>Polymorphospora</taxon>
    </lineage>
</organism>
<feature type="compositionally biased region" description="Acidic residues" evidence="1">
    <location>
        <begin position="514"/>
        <end position="531"/>
    </location>
</feature>